<sequence>MNVFTLLEFPKSSVGFSALANHHEPRYGEQLHKVARIDDDSDSASASRSGATKGVMRIRITGDVPRASVLSEPFRPIRYNIGVILTPFMQPSLSESYEAISLRTRYIVCVDGKGEGLYNMLREKLQSSMTDIKDKFQEALLTEDWISSVVKLFDWFHDAIGLLQSLLSYLDQVYIPRARGTQAIQPLAFDIFNDRIFGHVGISEKFRENISTWATGDRRNSTVERASRSSLARLFNHLIIHDVYFGPSRYEQYLLTSTQEYYSTSATTLQHDMYEHPAAFFDLVYGLLEAEVERSAETFPSESRQAIEETTIRALFLLPDVSGSGPTDGAWLDRLKWLATPELIKHYADNNHTLTMGKLYQVFTTLSSVSSSRAPLRVLSNSWKAYVHNMVSGIVKATSADQSALDSEEKMVPNLLRFKEQAEGILAATFVSKETKSRDEDFVQALSDGFITGFRTRRVKPAEMLAKYLDNMMRKGQAKFLESLSKSTRTSADGDVMIPVDSQNAQDTLFHKHLLSVLSLYRYSEDKDVFRTFYHRQLAKRLLLGRSASSDAEVRMLRMLKEQYDSEFDMGETMFKDLALSTEMMNDFRRHKAAHGAYDDDNLDVRVLQRSAWPFEVSKKQILITDEMERQLSTFIAFYHQKHGNRKLDWDHALGTMSLKTRFRPPGRDAVEKELSVSLYQGVILLMFQGKDKLSFEEIKEVQHSIDDDDLRRTLQSLACGKKKILLKEPSGRDVHDGDSFMFNEKFVLSEEGRKAGYKIHVNSIQAKVSVKESASTNRHIQEDRKHLLDAAIVRIMKAKKQLTYEDIKLQTVEAVRRHFAPEVEEIKNRVEALVEQEYLERAERVAGQKPSFKYVA</sequence>
<dbReference type="InterPro" id="IPR036317">
    <property type="entry name" value="Cullin_homology_sf"/>
</dbReference>
<reference evidence="5" key="1">
    <citation type="submission" date="2022-08" db="EMBL/GenBank/DDBJ databases">
        <authorList>
            <consortium name="DOE Joint Genome Institute"/>
            <person name="Min B."/>
            <person name="Riley R."/>
            <person name="Sierra-Patev S."/>
            <person name="Naranjo-Ortiz M."/>
            <person name="Looney B."/>
            <person name="Konkel Z."/>
            <person name="Slot J.C."/>
            <person name="Sakamoto Y."/>
            <person name="Steenwyk J.L."/>
            <person name="Rokas A."/>
            <person name="Carro J."/>
            <person name="Camarero S."/>
            <person name="Ferreira P."/>
            <person name="Molpeceres G."/>
            <person name="Ruiz-Duenas F.J."/>
            <person name="Serrano A."/>
            <person name="Henrissat B."/>
            <person name="Drula E."/>
            <person name="Hughes K.W."/>
            <person name="Mata J.L."/>
            <person name="Ishikawa N.K."/>
            <person name="Vargas-Isla R."/>
            <person name="Ushijima S."/>
            <person name="Smith C.A."/>
            <person name="Ahrendt S."/>
            <person name="Andreopoulos W."/>
            <person name="He G."/>
            <person name="Labutti K."/>
            <person name="Lipzen A."/>
            <person name="Ng V."/>
            <person name="Sandor L."/>
            <person name="Barry K."/>
            <person name="Martinez A.T."/>
            <person name="Xiao Y."/>
            <person name="Gibbons J.G."/>
            <person name="Terashima K."/>
            <person name="Hibbett D.S."/>
            <person name="Grigoriev I.V."/>
        </authorList>
    </citation>
    <scope>NUCLEOTIDE SEQUENCE</scope>
    <source>
        <strain evidence="5">TFB9207</strain>
    </source>
</reference>
<dbReference type="GO" id="GO:0006511">
    <property type="term" value="P:ubiquitin-dependent protein catabolic process"/>
    <property type="evidence" value="ECO:0007669"/>
    <property type="project" value="InterPro"/>
</dbReference>
<dbReference type="EMBL" id="MU805948">
    <property type="protein sequence ID" value="KAJ3844683.1"/>
    <property type="molecule type" value="Genomic_DNA"/>
</dbReference>
<name>A0AA38PKM4_9AGAR</name>
<dbReference type="Gene3D" id="3.30.230.130">
    <property type="entry name" value="Cullin, Chain C, Domain 2"/>
    <property type="match status" value="1"/>
</dbReference>
<feature type="domain" description="Cullin family profile" evidence="4">
    <location>
        <begin position="460"/>
        <end position="719"/>
    </location>
</feature>
<protein>
    <submittedName>
        <fullName evidence="5">Cullin family-domain-containing protein</fullName>
    </submittedName>
</protein>
<dbReference type="SMART" id="SM00884">
    <property type="entry name" value="Cullin_Nedd8"/>
    <property type="match status" value="1"/>
</dbReference>
<dbReference type="InterPro" id="IPR001373">
    <property type="entry name" value="Cullin_N"/>
</dbReference>
<dbReference type="InterPro" id="IPR016158">
    <property type="entry name" value="Cullin_homology"/>
</dbReference>
<dbReference type="Gene3D" id="1.20.1310.10">
    <property type="entry name" value="Cullin Repeats"/>
    <property type="match status" value="3"/>
</dbReference>
<dbReference type="SUPFAM" id="SSF46785">
    <property type="entry name" value="Winged helix' DNA-binding domain"/>
    <property type="match status" value="1"/>
</dbReference>
<dbReference type="InterPro" id="IPR059120">
    <property type="entry name" value="Cullin-like_AB"/>
</dbReference>
<evidence type="ECO:0000256" key="2">
    <source>
        <dbReference type="PROSITE-ProRule" id="PRU00330"/>
    </source>
</evidence>
<dbReference type="Gene3D" id="1.10.10.10">
    <property type="entry name" value="Winged helix-like DNA-binding domain superfamily/Winged helix DNA-binding domain"/>
    <property type="match status" value="1"/>
</dbReference>
<dbReference type="SUPFAM" id="SSF75632">
    <property type="entry name" value="Cullin homology domain"/>
    <property type="match status" value="1"/>
</dbReference>
<dbReference type="GO" id="GO:0031625">
    <property type="term" value="F:ubiquitin protein ligase binding"/>
    <property type="evidence" value="ECO:0007669"/>
    <property type="project" value="InterPro"/>
</dbReference>
<dbReference type="Pfam" id="PF10557">
    <property type="entry name" value="Cullin_Nedd8"/>
    <property type="match status" value="1"/>
</dbReference>
<dbReference type="InterPro" id="IPR045093">
    <property type="entry name" value="Cullin"/>
</dbReference>
<dbReference type="InterPro" id="IPR019559">
    <property type="entry name" value="Cullin_neddylation_domain"/>
</dbReference>
<evidence type="ECO:0000313" key="5">
    <source>
        <dbReference type="EMBL" id="KAJ3844683.1"/>
    </source>
</evidence>
<evidence type="ECO:0000313" key="6">
    <source>
        <dbReference type="Proteomes" id="UP001163846"/>
    </source>
</evidence>
<organism evidence="5 6">
    <name type="scientific">Lentinula raphanica</name>
    <dbReference type="NCBI Taxonomy" id="153919"/>
    <lineage>
        <taxon>Eukaryota</taxon>
        <taxon>Fungi</taxon>
        <taxon>Dikarya</taxon>
        <taxon>Basidiomycota</taxon>
        <taxon>Agaricomycotina</taxon>
        <taxon>Agaricomycetes</taxon>
        <taxon>Agaricomycetidae</taxon>
        <taxon>Agaricales</taxon>
        <taxon>Marasmiineae</taxon>
        <taxon>Omphalotaceae</taxon>
        <taxon>Lentinula</taxon>
    </lineage>
</organism>
<comment type="caution">
    <text evidence="5">The sequence shown here is derived from an EMBL/GenBank/DDBJ whole genome shotgun (WGS) entry which is preliminary data.</text>
</comment>
<evidence type="ECO:0000259" key="4">
    <source>
        <dbReference type="PROSITE" id="PS50069"/>
    </source>
</evidence>
<evidence type="ECO:0000256" key="1">
    <source>
        <dbReference type="ARBA" id="ARBA00006019"/>
    </source>
</evidence>
<dbReference type="InterPro" id="IPR036388">
    <property type="entry name" value="WH-like_DNA-bd_sf"/>
</dbReference>
<evidence type="ECO:0000256" key="3">
    <source>
        <dbReference type="RuleBase" id="RU003829"/>
    </source>
</evidence>
<dbReference type="AlphaFoldDB" id="A0AA38PKM4"/>
<dbReference type="InterPro" id="IPR016159">
    <property type="entry name" value="Cullin_repeat-like_dom_sf"/>
</dbReference>
<gene>
    <name evidence="5" type="ORF">F5878DRAFT_551844</name>
</gene>
<dbReference type="PROSITE" id="PS50069">
    <property type="entry name" value="CULLIN_2"/>
    <property type="match status" value="1"/>
</dbReference>
<proteinExistence type="inferred from homology"/>
<dbReference type="Proteomes" id="UP001163846">
    <property type="component" value="Unassembled WGS sequence"/>
</dbReference>
<keyword evidence="6" id="KW-1185">Reference proteome</keyword>
<dbReference type="SUPFAM" id="SSF74788">
    <property type="entry name" value="Cullin repeat-like"/>
    <property type="match status" value="1"/>
</dbReference>
<accession>A0AA38PKM4</accession>
<dbReference type="SMART" id="SM00182">
    <property type="entry name" value="CULLIN"/>
    <property type="match status" value="1"/>
</dbReference>
<dbReference type="Pfam" id="PF26557">
    <property type="entry name" value="Cullin_AB"/>
    <property type="match status" value="1"/>
</dbReference>
<dbReference type="PANTHER" id="PTHR11932">
    <property type="entry name" value="CULLIN"/>
    <property type="match status" value="1"/>
</dbReference>
<dbReference type="Pfam" id="PF00888">
    <property type="entry name" value="Cullin"/>
    <property type="match status" value="1"/>
</dbReference>
<comment type="similarity">
    <text evidence="1 2 3">Belongs to the cullin family.</text>
</comment>
<dbReference type="InterPro" id="IPR036390">
    <property type="entry name" value="WH_DNA-bd_sf"/>
</dbReference>